<dbReference type="Pfam" id="PF13460">
    <property type="entry name" value="NAD_binding_10"/>
    <property type="match status" value="1"/>
</dbReference>
<accession>A0A8I1GJG2</accession>
<dbReference type="SUPFAM" id="SSF51735">
    <property type="entry name" value="NAD(P)-binding Rossmann-fold domains"/>
    <property type="match status" value="1"/>
</dbReference>
<dbReference type="CDD" id="cd05244">
    <property type="entry name" value="BVR-B_like_SDR_a"/>
    <property type="match status" value="1"/>
</dbReference>
<dbReference type="Gene3D" id="3.40.50.720">
    <property type="entry name" value="NAD(P)-binding Rossmann-like Domain"/>
    <property type="match status" value="1"/>
</dbReference>
<dbReference type="InterPro" id="IPR051606">
    <property type="entry name" value="Polyketide_Oxido-like"/>
</dbReference>
<dbReference type="InterPro" id="IPR016040">
    <property type="entry name" value="NAD(P)-bd_dom"/>
</dbReference>
<evidence type="ECO:0000313" key="3">
    <source>
        <dbReference type="Proteomes" id="UP000623250"/>
    </source>
</evidence>
<dbReference type="AlphaFoldDB" id="A0A8I1GJG2"/>
<keyword evidence="3" id="KW-1185">Reference proteome</keyword>
<proteinExistence type="predicted"/>
<evidence type="ECO:0000313" key="2">
    <source>
        <dbReference type="EMBL" id="MBJ7545210.1"/>
    </source>
</evidence>
<dbReference type="RefSeq" id="WP_037241402.1">
    <property type="nucleotide sequence ID" value="NZ_JAEMUK010000090.1"/>
</dbReference>
<gene>
    <name evidence="2" type="ORF">JDN41_16790</name>
</gene>
<dbReference type="GO" id="GO:0004074">
    <property type="term" value="F:biliverdin reductase [NAD(P)H] activity"/>
    <property type="evidence" value="ECO:0007669"/>
    <property type="project" value="TreeGrafter"/>
</dbReference>
<dbReference type="GO" id="GO:0042602">
    <property type="term" value="F:riboflavin reductase (NADPH) activity"/>
    <property type="evidence" value="ECO:0007669"/>
    <property type="project" value="TreeGrafter"/>
</dbReference>
<reference evidence="2 3" key="1">
    <citation type="submission" date="2020-12" db="EMBL/GenBank/DDBJ databases">
        <title>Revised draft genomes of Rhodomicrobium vannielii ATCC 17100 and Rhodomicrobium udaipurense JA643.</title>
        <authorList>
            <person name="Conners E.M."/>
            <person name="Davenport E.J."/>
            <person name="Bose A."/>
        </authorList>
    </citation>
    <scope>NUCLEOTIDE SEQUENCE [LARGE SCALE GENOMIC DNA]</scope>
    <source>
        <strain evidence="2 3">JA643</strain>
    </source>
</reference>
<organism evidence="2 3">
    <name type="scientific">Rhodomicrobium udaipurense</name>
    <dbReference type="NCBI Taxonomy" id="1202716"/>
    <lineage>
        <taxon>Bacteria</taxon>
        <taxon>Pseudomonadati</taxon>
        <taxon>Pseudomonadota</taxon>
        <taxon>Alphaproteobacteria</taxon>
        <taxon>Hyphomicrobiales</taxon>
        <taxon>Hyphomicrobiaceae</taxon>
        <taxon>Rhodomicrobium</taxon>
    </lineage>
</organism>
<name>A0A8I1GJG2_9HYPH</name>
<dbReference type="Proteomes" id="UP000623250">
    <property type="component" value="Unassembled WGS sequence"/>
</dbReference>
<protein>
    <submittedName>
        <fullName evidence="2">SDR family oxidoreductase</fullName>
    </submittedName>
</protein>
<evidence type="ECO:0000259" key="1">
    <source>
        <dbReference type="Pfam" id="PF13460"/>
    </source>
</evidence>
<feature type="domain" description="NAD(P)-binding" evidence="1">
    <location>
        <begin position="8"/>
        <end position="201"/>
    </location>
</feature>
<dbReference type="PANTHER" id="PTHR43355:SF2">
    <property type="entry name" value="FLAVIN REDUCTASE (NADPH)"/>
    <property type="match status" value="1"/>
</dbReference>
<dbReference type="EMBL" id="JAEMUK010000090">
    <property type="protein sequence ID" value="MBJ7545210.1"/>
    <property type="molecule type" value="Genomic_DNA"/>
</dbReference>
<dbReference type="InterPro" id="IPR036291">
    <property type="entry name" value="NAD(P)-bd_dom_sf"/>
</dbReference>
<dbReference type="PANTHER" id="PTHR43355">
    <property type="entry name" value="FLAVIN REDUCTASE (NADPH)"/>
    <property type="match status" value="1"/>
</dbReference>
<comment type="caution">
    <text evidence="2">The sequence shown here is derived from an EMBL/GenBank/DDBJ whole genome shotgun (WGS) entry which is preliminary data.</text>
</comment>
<sequence>MRTILIIGASRGIGLETVRRALDQGYRVRAFARSASQIPITHTELTKVNGDALRAEDVAAAVKGVDAVIETLGAKASLAMVTSHTRLFSDATRILIQSMESAGVKRLISVTGFGAGDSRQHMSLLQRLPFELLLGRVYADKAVQETIIRRSALSWVIVRPGILTSGPRTGRYKILDKPADWRNGTISRADVADFLVKQIEDDAYLGSKTPALIG</sequence>